<gene>
    <name evidence="2" type="ORF">F4U95_09245</name>
    <name evidence="1" type="ORF">F4U96_09295</name>
</gene>
<evidence type="ECO:0000313" key="3">
    <source>
        <dbReference type="Proteomes" id="UP000325933"/>
    </source>
</evidence>
<dbReference type="RefSeq" id="WP_150425480.1">
    <property type="nucleotide sequence ID" value="NZ_VYQA01000005.1"/>
</dbReference>
<sequence>MAITLEQINPVLEARGLPTATAHQLAAAQDYALGYYSIPYSVLNADEPAERLILGIALLSAQAPFTHAATAPLTSSEIKSASGASVKKDFADAPTDPYPVISGILAPYSANTRPSGISFGISTR</sequence>
<name>A0A5J5I3N3_9SPHN</name>
<proteinExistence type="predicted"/>
<organism evidence="2 3">
    <name type="scientific">Sphingobium limneticum</name>
    <dbReference type="NCBI Taxonomy" id="1007511"/>
    <lineage>
        <taxon>Bacteria</taxon>
        <taxon>Pseudomonadati</taxon>
        <taxon>Pseudomonadota</taxon>
        <taxon>Alphaproteobacteria</taxon>
        <taxon>Sphingomonadales</taxon>
        <taxon>Sphingomonadaceae</taxon>
        <taxon>Sphingobium</taxon>
    </lineage>
</organism>
<protein>
    <submittedName>
        <fullName evidence="2">Uncharacterized protein</fullName>
    </submittedName>
</protein>
<dbReference type="Proteomes" id="UP000326364">
    <property type="component" value="Unassembled WGS sequence"/>
</dbReference>
<evidence type="ECO:0000313" key="2">
    <source>
        <dbReference type="EMBL" id="KAA9030932.1"/>
    </source>
</evidence>
<dbReference type="EMBL" id="VYQA01000005">
    <property type="protein sequence ID" value="KAA9030932.1"/>
    <property type="molecule type" value="Genomic_DNA"/>
</dbReference>
<dbReference type="AlphaFoldDB" id="A0A5J5I3N3"/>
<evidence type="ECO:0000313" key="1">
    <source>
        <dbReference type="EMBL" id="KAA9018296.1"/>
    </source>
</evidence>
<keyword evidence="4" id="KW-1185">Reference proteome</keyword>
<reference evidence="3 4" key="1">
    <citation type="submission" date="2019-09" db="EMBL/GenBank/DDBJ databases">
        <authorList>
            <person name="Feng G."/>
        </authorList>
    </citation>
    <scope>NUCLEOTIDE SEQUENCE [LARGE SCALE GENOMIC DNA]</scope>
    <source>
        <strain evidence="2 3">KACC 19283</strain>
        <strain evidence="1 4">KACC 19284</strain>
    </source>
</reference>
<dbReference type="EMBL" id="VYQB01000005">
    <property type="protein sequence ID" value="KAA9018296.1"/>
    <property type="molecule type" value="Genomic_DNA"/>
</dbReference>
<accession>A0A5J5I3N3</accession>
<comment type="caution">
    <text evidence="2">The sequence shown here is derived from an EMBL/GenBank/DDBJ whole genome shotgun (WGS) entry which is preliminary data.</text>
</comment>
<dbReference type="Proteomes" id="UP000325933">
    <property type="component" value="Unassembled WGS sequence"/>
</dbReference>
<evidence type="ECO:0000313" key="4">
    <source>
        <dbReference type="Proteomes" id="UP000326364"/>
    </source>
</evidence>